<dbReference type="InterPro" id="IPR039057">
    <property type="entry name" value="Spo22/ZIP4"/>
</dbReference>
<dbReference type="PANTHER" id="PTHR40375:SF2">
    <property type="entry name" value="SPORULATION-SPECIFIC PROTEIN 22"/>
    <property type="match status" value="1"/>
</dbReference>
<dbReference type="GO" id="GO:0090173">
    <property type="term" value="P:regulation of synaptonemal complex assembly"/>
    <property type="evidence" value="ECO:0007669"/>
    <property type="project" value="InterPro"/>
</dbReference>
<protein>
    <recommendedName>
        <fullName evidence="4">Protein ZIP4 homolog</fullName>
    </recommendedName>
</protein>
<evidence type="ECO:0000256" key="1">
    <source>
        <dbReference type="ARBA" id="ARBA00023254"/>
    </source>
</evidence>
<gene>
    <name evidence="2" type="ORF">EHS25_009060</name>
</gene>
<dbReference type="EMBL" id="RSCD01000007">
    <property type="protein sequence ID" value="RSH91691.1"/>
    <property type="molecule type" value="Genomic_DNA"/>
</dbReference>
<dbReference type="Pfam" id="PF08631">
    <property type="entry name" value="SPO22"/>
    <property type="match status" value="1"/>
</dbReference>
<keyword evidence="1" id="KW-0469">Meiosis</keyword>
<dbReference type="Proteomes" id="UP000279259">
    <property type="component" value="Unassembled WGS sequence"/>
</dbReference>
<evidence type="ECO:0008006" key="4">
    <source>
        <dbReference type="Google" id="ProtNLM"/>
    </source>
</evidence>
<organism evidence="2 3">
    <name type="scientific">Saitozyma podzolica</name>
    <dbReference type="NCBI Taxonomy" id="1890683"/>
    <lineage>
        <taxon>Eukaryota</taxon>
        <taxon>Fungi</taxon>
        <taxon>Dikarya</taxon>
        <taxon>Basidiomycota</taxon>
        <taxon>Agaricomycotina</taxon>
        <taxon>Tremellomycetes</taxon>
        <taxon>Tremellales</taxon>
        <taxon>Trimorphomycetaceae</taxon>
        <taxon>Saitozyma</taxon>
    </lineage>
</organism>
<keyword evidence="3" id="KW-1185">Reference proteome</keyword>
<evidence type="ECO:0000313" key="3">
    <source>
        <dbReference type="Proteomes" id="UP000279259"/>
    </source>
</evidence>
<comment type="caution">
    <text evidence="2">The sequence shown here is derived from an EMBL/GenBank/DDBJ whole genome shotgun (WGS) entry which is preliminary data.</text>
</comment>
<dbReference type="STRING" id="1890683.A0A427YKY0"/>
<dbReference type="PANTHER" id="PTHR40375">
    <property type="entry name" value="SPORULATION-SPECIFIC PROTEIN 22"/>
    <property type="match status" value="1"/>
</dbReference>
<dbReference type="InterPro" id="IPR013940">
    <property type="entry name" value="Spo22/ZIP4/TEX11"/>
</dbReference>
<dbReference type="OrthoDB" id="65716at2759"/>
<dbReference type="GO" id="GO:0051321">
    <property type="term" value="P:meiotic cell cycle"/>
    <property type="evidence" value="ECO:0007669"/>
    <property type="project" value="UniProtKB-KW"/>
</dbReference>
<accession>A0A427YKY0</accession>
<name>A0A427YKY0_9TREE</name>
<sequence length="925" mass="101854">MSREPFTLIQATYEQLRPLLNHLPITSSSPPEVKHKLLQLLQHLRAASEDRYSQQSQTEAEDPTTAASLRYTAFRMIEAASEPKLPLTLTLRLLELACATVTSLVEAKETEDTSGLLTRAADLAQRVSAATLAPDSIQAKQRSGVLIKFYVTRVDSIMAEDENARLALSFMKRALELELEGHFSQLDYLALAARCWSIGDKLRKQSQAPGPSFDEGGSAHDDAVEWLSTGMKIIEHMENRFQNPGYGGVMELKLALLRSLARAYLSKSATDPTALAQAETTLKILASLVVDRDPSAEFDIKLLQLRVLKQQDAAEGDIRALLGEIWRCMVWDEESAEEMLAQIHGLGSHPDLVSSSLVCLIHEALKTADGHAPVERILLMILVTARHMMETRAPAAYQMALQALDLVSSQEEFEARYNTHSTAEETVIWDIADKQVRNNRYEQAAQWYELATHPAFAKFGSKNFSQCRRRAALAYINAGDYEAAARLIALCPAGEAATQYLRFLVAINSGSVKAAIEAVHLMIECADVQGKQLILMASVAYEKGAEATLMKVLSIVLEALDGSDIIWETHIERITLIRCLIRLTLLEIEKAEEKETLLGTLVGYFATGEPAAAFATSLTKYSYNTGIRAALEWGSQAAPDLFDCAAQLMIAYEDLTQVDLDPELELQKGSAMFACLCGKLFACRDLEDGPDRSDLLANLATYLPSCRGTLMGVNHAITKQGAVEDMLRALDIYEVEVMCEMGEWDSLLESIKASDNAIESRLATRPGAHSHPSHTLESIADVLASYPKCPTSTTYLVLEMILTSFSLASSGDVIRYARWLRAILLNLLHRGGEEDADRALAYLTKGAEVLRSTGGKAAYPADEAQWLLAQAWNKGLELFSSGKVDSARTWSEVAISISSSLPNGGKQKDQLYAQYQYLLERSSAR</sequence>
<reference evidence="2 3" key="1">
    <citation type="submission" date="2018-11" db="EMBL/GenBank/DDBJ databases">
        <title>Genome sequence of Saitozyma podzolica DSM 27192.</title>
        <authorList>
            <person name="Aliyu H."/>
            <person name="Gorte O."/>
            <person name="Ochsenreither K."/>
        </authorList>
    </citation>
    <scope>NUCLEOTIDE SEQUENCE [LARGE SCALE GENOMIC DNA]</scope>
    <source>
        <strain evidence="2 3">DSM 27192</strain>
    </source>
</reference>
<dbReference type="AlphaFoldDB" id="A0A427YKY0"/>
<proteinExistence type="predicted"/>
<evidence type="ECO:0000313" key="2">
    <source>
        <dbReference type="EMBL" id="RSH91691.1"/>
    </source>
</evidence>